<dbReference type="InterPro" id="IPR010844">
    <property type="entry name" value="Occludin_ELL"/>
</dbReference>
<dbReference type="PANTHER" id="PTHR23288:SF9">
    <property type="entry name" value="RNA POLYMERASE II ELONGATION FACTOR ELL"/>
    <property type="match status" value="1"/>
</dbReference>
<protein>
    <recommendedName>
        <fullName evidence="8">OCEL domain-containing protein</fullName>
    </recommendedName>
</protein>
<evidence type="ECO:0000256" key="7">
    <source>
        <dbReference type="SAM" id="MobiDB-lite"/>
    </source>
</evidence>
<dbReference type="SUPFAM" id="SSF144292">
    <property type="entry name" value="occludin/ELL-like"/>
    <property type="match status" value="1"/>
</dbReference>
<dbReference type="Pfam" id="PF07303">
    <property type="entry name" value="Occludin_ELL"/>
    <property type="match status" value="1"/>
</dbReference>
<dbReference type="InterPro" id="IPR036390">
    <property type="entry name" value="WH_DNA-bd_sf"/>
</dbReference>
<evidence type="ECO:0000256" key="5">
    <source>
        <dbReference type="ARBA" id="ARBA00023242"/>
    </source>
</evidence>
<proteinExistence type="inferred from homology"/>
<dbReference type="GO" id="GO:0000987">
    <property type="term" value="F:cis-regulatory region sequence-specific DNA binding"/>
    <property type="evidence" value="ECO:0007669"/>
    <property type="project" value="TreeGrafter"/>
</dbReference>
<reference evidence="9" key="1">
    <citation type="submission" date="2021-01" db="EMBL/GenBank/DDBJ databases">
        <title>A chromosome-scale assembly of European eel, Anguilla anguilla.</title>
        <authorList>
            <person name="Henkel C."/>
            <person name="Jong-Raadsen S.A."/>
            <person name="Dufour S."/>
            <person name="Weltzien F.-A."/>
            <person name="Palstra A.P."/>
            <person name="Pelster B."/>
            <person name="Spaink H.P."/>
            <person name="Van Den Thillart G.E."/>
            <person name="Jansen H."/>
            <person name="Zahm M."/>
            <person name="Klopp C."/>
            <person name="Cedric C."/>
            <person name="Louis A."/>
            <person name="Berthelot C."/>
            <person name="Parey E."/>
            <person name="Roest Crollius H."/>
            <person name="Montfort J."/>
            <person name="Robinson-Rechavi M."/>
            <person name="Bucao C."/>
            <person name="Bouchez O."/>
            <person name="Gislard M."/>
            <person name="Lluch J."/>
            <person name="Milhes M."/>
            <person name="Lampietro C."/>
            <person name="Lopez Roques C."/>
            <person name="Donnadieu C."/>
            <person name="Braasch I."/>
            <person name="Desvignes T."/>
            <person name="Postlethwait J."/>
            <person name="Bobe J."/>
            <person name="Guiguen Y."/>
            <person name="Dirks R."/>
        </authorList>
    </citation>
    <scope>NUCLEOTIDE SEQUENCE</scope>
    <source>
        <strain evidence="9">Tag_6206</strain>
        <tissue evidence="9">Liver</tissue>
    </source>
</reference>
<dbReference type="GO" id="GO:0006368">
    <property type="term" value="P:transcription elongation by RNA polymerase II"/>
    <property type="evidence" value="ECO:0007669"/>
    <property type="project" value="InterPro"/>
</dbReference>
<dbReference type="InterPro" id="IPR019464">
    <property type="entry name" value="ELL_N"/>
</dbReference>
<keyword evidence="4" id="KW-0804">Transcription</keyword>
<keyword evidence="5" id="KW-0539">Nucleus</keyword>
<dbReference type="GO" id="GO:0042795">
    <property type="term" value="P:snRNA transcription by RNA polymerase II"/>
    <property type="evidence" value="ECO:0007669"/>
    <property type="project" value="TreeGrafter"/>
</dbReference>
<feature type="region of interest" description="Disordered" evidence="7">
    <location>
        <begin position="289"/>
        <end position="419"/>
    </location>
</feature>
<dbReference type="AlphaFoldDB" id="A0A9D3S125"/>
<dbReference type="SUPFAM" id="SSF46785">
    <property type="entry name" value="Winged helix' DNA-binding domain"/>
    <property type="match status" value="1"/>
</dbReference>
<feature type="compositionally biased region" description="Basic and acidic residues" evidence="7">
    <location>
        <begin position="485"/>
        <end position="515"/>
    </location>
</feature>
<dbReference type="GO" id="GO:0032968">
    <property type="term" value="P:positive regulation of transcription elongation by RNA polymerase II"/>
    <property type="evidence" value="ECO:0007669"/>
    <property type="project" value="TreeGrafter"/>
</dbReference>
<dbReference type="Gene3D" id="6.10.140.340">
    <property type="match status" value="1"/>
</dbReference>
<feature type="region of interest" description="Disordered" evidence="7">
    <location>
        <begin position="454"/>
        <end position="515"/>
    </location>
</feature>
<feature type="compositionally biased region" description="Gly residues" evidence="7">
    <location>
        <begin position="406"/>
        <end position="415"/>
    </location>
</feature>
<dbReference type="Pfam" id="PF10390">
    <property type="entry name" value="ELL"/>
    <property type="match status" value="1"/>
</dbReference>
<evidence type="ECO:0000313" key="10">
    <source>
        <dbReference type="Proteomes" id="UP001044222"/>
    </source>
</evidence>
<keyword evidence="3" id="KW-0805">Transcription regulation</keyword>
<dbReference type="GO" id="GO:0008023">
    <property type="term" value="C:transcription elongation factor complex"/>
    <property type="evidence" value="ECO:0007669"/>
    <property type="project" value="InterPro"/>
</dbReference>
<dbReference type="PANTHER" id="PTHR23288">
    <property type="entry name" value="OCCLUDIN AND RNA POLYMERASE II ELONGATION FACTOR ELL"/>
    <property type="match status" value="1"/>
</dbReference>
<dbReference type="Gene3D" id="1.10.10.2670">
    <property type="entry name" value="E3 ubiquitin-protein ligase"/>
    <property type="match status" value="1"/>
</dbReference>
<dbReference type="Proteomes" id="UP001044222">
    <property type="component" value="Unassembled WGS sequence"/>
</dbReference>
<evidence type="ECO:0000313" key="9">
    <source>
        <dbReference type="EMBL" id="KAG5851324.1"/>
    </source>
</evidence>
<feature type="domain" description="OCEL" evidence="8">
    <location>
        <begin position="554"/>
        <end position="664"/>
    </location>
</feature>
<name>A0A9D3S125_ANGAN</name>
<comment type="similarity">
    <text evidence="2 6">Belongs to the ELL/occludin family.</text>
</comment>
<dbReference type="PROSITE" id="PS51980">
    <property type="entry name" value="OCEL"/>
    <property type="match status" value="1"/>
</dbReference>
<dbReference type="EMBL" id="JAFIRN010000004">
    <property type="protein sequence ID" value="KAG5851324.1"/>
    <property type="molecule type" value="Genomic_DNA"/>
</dbReference>
<evidence type="ECO:0000256" key="6">
    <source>
        <dbReference type="PROSITE-ProRule" id="PRU01324"/>
    </source>
</evidence>
<keyword evidence="10" id="KW-1185">Reference proteome</keyword>
<feature type="compositionally biased region" description="Basic residues" evidence="7">
    <location>
        <begin position="473"/>
        <end position="484"/>
    </location>
</feature>
<organism evidence="9 10">
    <name type="scientific">Anguilla anguilla</name>
    <name type="common">European freshwater eel</name>
    <name type="synonym">Muraena anguilla</name>
    <dbReference type="NCBI Taxonomy" id="7936"/>
    <lineage>
        <taxon>Eukaryota</taxon>
        <taxon>Metazoa</taxon>
        <taxon>Chordata</taxon>
        <taxon>Craniata</taxon>
        <taxon>Vertebrata</taxon>
        <taxon>Euteleostomi</taxon>
        <taxon>Actinopterygii</taxon>
        <taxon>Neopterygii</taxon>
        <taxon>Teleostei</taxon>
        <taxon>Anguilliformes</taxon>
        <taxon>Anguillidae</taxon>
        <taxon>Anguilla</taxon>
    </lineage>
</organism>
<evidence type="ECO:0000256" key="1">
    <source>
        <dbReference type="ARBA" id="ARBA00004123"/>
    </source>
</evidence>
<gene>
    <name evidence="9" type="ORF">ANANG_G00091990</name>
</gene>
<comment type="subcellular location">
    <subcellularLocation>
        <location evidence="1">Nucleus</location>
    </subcellularLocation>
</comment>
<evidence type="ECO:0000256" key="3">
    <source>
        <dbReference type="ARBA" id="ARBA00023015"/>
    </source>
</evidence>
<feature type="compositionally biased region" description="Low complexity" evidence="7">
    <location>
        <begin position="454"/>
        <end position="472"/>
    </location>
</feature>
<sequence length="668" mass="73302">MAALKEEQCYGLSCGRVSNGSNVSVFHVKLTDSALRAFEAYQTSKGLSCQPSIRFTGNQGKISIPRSETANEVRTFTFYLSNVGRDNPQGSFDCIQQYVTSEGSIQLDCLGGIQDKITVCATDDSYQKARQSMAQAEEETRSRGAIVIKPGGRYVGKKVQIRKPAPGLSDIAPSRRTSRPVIISSTMKKGGSGVQQRPLRDRLTHLLALKPYRKPELILRLQKDGLSPHDKDTLDSLLQQVANLNGRDNTFTLKDCVYKDVQKDWPGYSEGDQQLLKRILVRKLCQSQNAPCPHGEPRQPRKSCPAPPKRAAQEFIDPLANKKPRISHLASKASSGPVNGKLSSSNGRPAGGGGGGGVPVSGPARRRRRGGRVTSAPSSRAGDLATLRPAVGRQQRLQPQRAGLRGAAGGGGGGAAEPALLRRLGPRPQLPLQPGLRPAPLLLLLLLPRPGLSRPSADAPASGPSPSAASLHGKPKKKSKKHKDKEKPREKERERERERDRERKGGEDRGAEPKKACELAIGSGGLNSSIPQGSTDLNGMCNDSSILTSSSEVADYLTKYTEIASPEQRQSYKNDFNAEYSEYRGLHARIEGITRQFTVLDTELKQLQQGTDKYKTIHNQILQEYRKIKKTNPNYSQEKNRCEYLHNKLAHIKKLIAEYDQQQLQSWH</sequence>
<evidence type="ECO:0000256" key="4">
    <source>
        <dbReference type="ARBA" id="ARBA00023163"/>
    </source>
</evidence>
<evidence type="ECO:0000259" key="8">
    <source>
        <dbReference type="PROSITE" id="PS51980"/>
    </source>
</evidence>
<feature type="compositionally biased region" description="Gly residues" evidence="7">
    <location>
        <begin position="349"/>
        <end position="359"/>
    </location>
</feature>
<comment type="caution">
    <text evidence="9">The sequence shown here is derived from an EMBL/GenBank/DDBJ whole genome shotgun (WGS) entry which is preliminary data.</text>
</comment>
<dbReference type="InterPro" id="IPR031176">
    <property type="entry name" value="ELL/occludin"/>
</dbReference>
<evidence type="ECO:0000256" key="2">
    <source>
        <dbReference type="ARBA" id="ARBA00009171"/>
    </source>
</evidence>
<feature type="compositionally biased region" description="Polar residues" evidence="7">
    <location>
        <begin position="332"/>
        <end position="346"/>
    </location>
</feature>
<dbReference type="InterPro" id="IPR042065">
    <property type="entry name" value="E3_ELL-like"/>
</dbReference>
<accession>A0A9D3S125</accession>